<dbReference type="Proteomes" id="UP000576082">
    <property type="component" value="Unassembled WGS sequence"/>
</dbReference>
<name>A0A7X9S020_9BACT</name>
<dbReference type="AlphaFoldDB" id="A0A7X9S020"/>
<comment type="caution">
    <text evidence="1">The sequence shown here is derived from an EMBL/GenBank/DDBJ whole genome shotgun (WGS) entry which is preliminary data.</text>
</comment>
<dbReference type="EMBL" id="JABANE010000119">
    <property type="protein sequence ID" value="NME71881.1"/>
    <property type="molecule type" value="Genomic_DNA"/>
</dbReference>
<dbReference type="PROSITE" id="PS51257">
    <property type="entry name" value="PROKAR_LIPOPROTEIN"/>
    <property type="match status" value="1"/>
</dbReference>
<reference evidence="1 2" key="1">
    <citation type="submission" date="2020-04" db="EMBL/GenBank/DDBJ databases">
        <title>Flammeovirga sp. SR4, a novel species isolated from seawater.</title>
        <authorList>
            <person name="Wang X."/>
        </authorList>
    </citation>
    <scope>NUCLEOTIDE SEQUENCE [LARGE SCALE GENOMIC DNA]</scope>
    <source>
        <strain evidence="1 2">ATCC 23126</strain>
    </source>
</reference>
<keyword evidence="2" id="KW-1185">Reference proteome</keyword>
<dbReference type="RefSeq" id="WP_169660082.1">
    <property type="nucleotide sequence ID" value="NZ_JABANE010000119.1"/>
</dbReference>
<gene>
    <name evidence="1" type="ORF">HHU12_28200</name>
</gene>
<evidence type="ECO:0000313" key="2">
    <source>
        <dbReference type="Proteomes" id="UP000576082"/>
    </source>
</evidence>
<evidence type="ECO:0008006" key="3">
    <source>
        <dbReference type="Google" id="ProtNLM"/>
    </source>
</evidence>
<protein>
    <recommendedName>
        <fullName evidence="3">Lipoprotein</fullName>
    </recommendedName>
</protein>
<evidence type="ECO:0000313" key="1">
    <source>
        <dbReference type="EMBL" id="NME71881.1"/>
    </source>
</evidence>
<sequence>MKSLINLFFLSILLLTIISCGSKEIEPKRQYQYKDDNGGSSSGGGSSTKYYVKTETTQWGSRVTQFILKENGEMFSYTWKNESNDNRYHFYGSCLEGSWSIGSNGAINYTVVLSDDFSVSMNVQENNDCYNYTPSYFYGEQSGTFYTREYTEKSSFSEISYGPFCIINFDDFYLHRK</sequence>
<proteinExistence type="predicted"/>
<accession>A0A7X9S020</accession>
<organism evidence="1 2">
    <name type="scientific">Flammeovirga aprica JL-4</name>
    <dbReference type="NCBI Taxonomy" id="694437"/>
    <lineage>
        <taxon>Bacteria</taxon>
        <taxon>Pseudomonadati</taxon>
        <taxon>Bacteroidota</taxon>
        <taxon>Cytophagia</taxon>
        <taxon>Cytophagales</taxon>
        <taxon>Flammeovirgaceae</taxon>
        <taxon>Flammeovirga</taxon>
    </lineage>
</organism>